<comment type="caution">
    <text evidence="1">The sequence shown here is derived from an EMBL/GenBank/DDBJ whole genome shotgun (WGS) entry which is preliminary data.</text>
</comment>
<reference evidence="1 2" key="1">
    <citation type="submission" date="2023-06" db="EMBL/GenBank/DDBJ databases">
        <title>Microbacterium sp. nov., isolated from a waste landfill.</title>
        <authorList>
            <person name="Wen W."/>
        </authorList>
    </citation>
    <scope>NUCLEOTIDE SEQUENCE [LARGE SCALE GENOMIC DNA]</scope>
    <source>
        <strain evidence="1 2">ASV49</strain>
    </source>
</reference>
<sequence>MAGFWGKRKREQDAADADLEIRARKALVEADERIRLTSDELEFAIAELGENATADLNAALDSVKTHMAEAFQLNQLNHDEIPDTPEELRTRNARIVQLCEWAENLLDEKTAALAQPIALARNAPQILTKVQTDAAALRERIAPARDTLARLSERYSPEALQNVAQIPVNAAQLLDFAAHSADVAERRRAAGQREQGNTALEAATESVRRASAMLDALETYEIEALRAESTLSAVIDDSRGDLVVARSLPQSPAIVSAAQALSAALAALPPSGAKTDPLADLTRLREANSALDAAVAAARERIANPPPSPAQLQNALDDADRQLYVARDVIAGQRGWIGADARTRLAEAERLRARLPEGSTVAEDDRAAALDTARRVATLASEALAAAQRDIDGARPYGGWGQPGGYPQQGGWGGQPRSGMGDVMGGVLGGLVIGGLIDDIFDN</sequence>
<name>A0ABT7N0X5_9MICO</name>
<evidence type="ECO:0000313" key="2">
    <source>
        <dbReference type="Proteomes" id="UP001235064"/>
    </source>
</evidence>
<accession>A0ABT7N0X5</accession>
<protein>
    <submittedName>
        <fullName evidence="1">Uncharacterized protein</fullName>
    </submittedName>
</protein>
<dbReference type="Proteomes" id="UP001235064">
    <property type="component" value="Unassembled WGS sequence"/>
</dbReference>
<keyword evidence="2" id="KW-1185">Reference proteome</keyword>
<gene>
    <name evidence="1" type="ORF">QSV35_13535</name>
</gene>
<proteinExistence type="predicted"/>
<dbReference type="RefSeq" id="WP_286289316.1">
    <property type="nucleotide sequence ID" value="NZ_JASXSZ010000004.1"/>
</dbReference>
<evidence type="ECO:0000313" key="1">
    <source>
        <dbReference type="EMBL" id="MDL9980360.1"/>
    </source>
</evidence>
<organism evidence="1 2">
    <name type="scientific">Microbacterium candidum</name>
    <dbReference type="NCBI Taxonomy" id="3041922"/>
    <lineage>
        <taxon>Bacteria</taxon>
        <taxon>Bacillati</taxon>
        <taxon>Actinomycetota</taxon>
        <taxon>Actinomycetes</taxon>
        <taxon>Micrococcales</taxon>
        <taxon>Microbacteriaceae</taxon>
        <taxon>Microbacterium</taxon>
    </lineage>
</organism>
<dbReference type="EMBL" id="JASXSZ010000004">
    <property type="protein sequence ID" value="MDL9980360.1"/>
    <property type="molecule type" value="Genomic_DNA"/>
</dbReference>